<keyword evidence="2" id="KW-1185">Reference proteome</keyword>
<dbReference type="EMBL" id="JAAIVB010000011">
    <property type="protein sequence ID" value="NEX60096.1"/>
    <property type="molecule type" value="Genomic_DNA"/>
</dbReference>
<comment type="caution">
    <text evidence="1">The sequence shown here is derived from an EMBL/GenBank/DDBJ whole genome shotgun (WGS) entry which is preliminary data.</text>
</comment>
<evidence type="ECO:0008006" key="3">
    <source>
        <dbReference type="Google" id="ProtNLM"/>
    </source>
</evidence>
<accession>A0A6B3SMY1</accession>
<dbReference type="AlphaFoldDB" id="A0A6B3SMY1"/>
<dbReference type="Proteomes" id="UP000482155">
    <property type="component" value="Unassembled WGS sequence"/>
</dbReference>
<protein>
    <recommendedName>
        <fullName evidence="3">Phosphoadenosine phosphosulphate reductase domain-containing protein</fullName>
    </recommendedName>
</protein>
<name>A0A6B3SMY1_9BURK</name>
<reference evidence="1 2" key="1">
    <citation type="submission" date="2020-02" db="EMBL/GenBank/DDBJ databases">
        <authorList>
            <person name="Kim M.K."/>
        </authorList>
    </citation>
    <scope>NUCLEOTIDE SEQUENCE [LARGE SCALE GENOMIC DNA]</scope>
    <source>
        <strain evidence="1 2">17J57-3</strain>
    </source>
</reference>
<evidence type="ECO:0000313" key="1">
    <source>
        <dbReference type="EMBL" id="NEX60096.1"/>
    </source>
</evidence>
<dbReference type="Gene3D" id="3.40.50.620">
    <property type="entry name" value="HUPs"/>
    <property type="match status" value="1"/>
</dbReference>
<gene>
    <name evidence="1" type="ORF">G3574_03305</name>
</gene>
<proteinExistence type="predicted"/>
<organism evidence="1 2">
    <name type="scientific">Noviherbaspirillum galbum</name>
    <dbReference type="NCBI Taxonomy" id="2709383"/>
    <lineage>
        <taxon>Bacteria</taxon>
        <taxon>Pseudomonadati</taxon>
        <taxon>Pseudomonadota</taxon>
        <taxon>Betaproteobacteria</taxon>
        <taxon>Burkholderiales</taxon>
        <taxon>Oxalobacteraceae</taxon>
        <taxon>Noviherbaspirillum</taxon>
    </lineage>
</organism>
<sequence>MAARGYREIVTLIGTRFDESEARERAMRDRQESESMPVRDNAGHLSLSIIASWSTDDVWECISRFMDEGTAPFPPIAPARTFVRLHQLYKDANEGTCTIVLGEGGNRAACGARTGCAVCTLSGERDKSMESMIREPQYAHLAGLNRFRNLLLENQWDLSKRELVGRTISDAGYIRISPDTYSYAYRIQLLRYLLTLDAMEADRAEQHEADYVAGRIPRTPENEELCSPQFEFVTPRKLVAVDFQLSMHHFCDGAFPAIREWFNVRTLGRRYHMPAPKTPVPKPAIPVHGWYKVGAFDAEVPTWGLYSFEAEKWNRYRHSDRSSAYAQSTQGERMVYFEEADQMEVDPMDANLFVTATFDMQMYQQAQWMDPLESARFWLNEGFLRLPSGMSAVYQNMATRAQYFRHLAEKLNVTPAELDQHLIANGISEAQHTLLLRSTAADDMPLFAVLDEEPVADHPPTDLFSAEELFA</sequence>
<dbReference type="InterPro" id="IPR014729">
    <property type="entry name" value="Rossmann-like_a/b/a_fold"/>
</dbReference>
<evidence type="ECO:0000313" key="2">
    <source>
        <dbReference type="Proteomes" id="UP000482155"/>
    </source>
</evidence>
<dbReference type="RefSeq" id="WP_163960597.1">
    <property type="nucleotide sequence ID" value="NZ_JAAIVB010000011.1"/>
</dbReference>